<sequence length="109" mass="11990">MSASHWASHFLPWRPCQSSQNLLGAAESQSPTPLPTTVLLGEPGLRTGRPKRCYSVQGQCSPHAHLLVLADATETHYAVQDTKGFHTEEDIDGLHATIECEQPQPDLYK</sequence>
<accession>A0ABQ9WCC1</accession>
<dbReference type="Proteomes" id="UP001266305">
    <property type="component" value="Unassembled WGS sequence"/>
</dbReference>
<gene>
    <name evidence="1" type="ORF">P7K49_000090</name>
</gene>
<name>A0ABQ9WCC1_SAGOE</name>
<evidence type="ECO:0000313" key="2">
    <source>
        <dbReference type="Proteomes" id="UP001266305"/>
    </source>
</evidence>
<keyword evidence="2" id="KW-1185">Reference proteome</keyword>
<dbReference type="EMBL" id="JASSZA010000001">
    <property type="protein sequence ID" value="KAK2118704.1"/>
    <property type="molecule type" value="Genomic_DNA"/>
</dbReference>
<comment type="caution">
    <text evidence="1">The sequence shown here is derived from an EMBL/GenBank/DDBJ whole genome shotgun (WGS) entry which is preliminary data.</text>
</comment>
<proteinExistence type="predicted"/>
<protein>
    <submittedName>
        <fullName evidence="1">Uncharacterized protein</fullName>
    </submittedName>
</protein>
<evidence type="ECO:0000313" key="1">
    <source>
        <dbReference type="EMBL" id="KAK2118704.1"/>
    </source>
</evidence>
<reference evidence="1 2" key="1">
    <citation type="submission" date="2023-05" db="EMBL/GenBank/DDBJ databases">
        <title>B98-5 Cell Line De Novo Hybrid Assembly: An Optical Mapping Approach.</title>
        <authorList>
            <person name="Kananen K."/>
            <person name="Auerbach J.A."/>
            <person name="Kautto E."/>
            <person name="Blachly J.S."/>
        </authorList>
    </citation>
    <scope>NUCLEOTIDE SEQUENCE [LARGE SCALE GENOMIC DNA]</scope>
    <source>
        <strain evidence="1">B95-8</strain>
        <tissue evidence="1">Cell line</tissue>
    </source>
</reference>
<organism evidence="1 2">
    <name type="scientific">Saguinus oedipus</name>
    <name type="common">Cotton-top tamarin</name>
    <name type="synonym">Oedipomidas oedipus</name>
    <dbReference type="NCBI Taxonomy" id="9490"/>
    <lineage>
        <taxon>Eukaryota</taxon>
        <taxon>Metazoa</taxon>
        <taxon>Chordata</taxon>
        <taxon>Craniata</taxon>
        <taxon>Vertebrata</taxon>
        <taxon>Euteleostomi</taxon>
        <taxon>Mammalia</taxon>
        <taxon>Eutheria</taxon>
        <taxon>Euarchontoglires</taxon>
        <taxon>Primates</taxon>
        <taxon>Haplorrhini</taxon>
        <taxon>Platyrrhini</taxon>
        <taxon>Cebidae</taxon>
        <taxon>Callitrichinae</taxon>
        <taxon>Saguinus</taxon>
    </lineage>
</organism>